<reference evidence="1 2" key="1">
    <citation type="journal article" date="2019" name="Nat. Ecol. Evol.">
        <title>Megaphylogeny resolves global patterns of mushroom evolution.</title>
        <authorList>
            <person name="Varga T."/>
            <person name="Krizsan K."/>
            <person name="Foldi C."/>
            <person name="Dima B."/>
            <person name="Sanchez-Garcia M."/>
            <person name="Sanchez-Ramirez S."/>
            <person name="Szollosi G.J."/>
            <person name="Szarkandi J.G."/>
            <person name="Papp V."/>
            <person name="Albert L."/>
            <person name="Andreopoulos W."/>
            <person name="Angelini C."/>
            <person name="Antonin V."/>
            <person name="Barry K.W."/>
            <person name="Bougher N.L."/>
            <person name="Buchanan P."/>
            <person name="Buyck B."/>
            <person name="Bense V."/>
            <person name="Catcheside P."/>
            <person name="Chovatia M."/>
            <person name="Cooper J."/>
            <person name="Damon W."/>
            <person name="Desjardin D."/>
            <person name="Finy P."/>
            <person name="Geml J."/>
            <person name="Haridas S."/>
            <person name="Hughes K."/>
            <person name="Justo A."/>
            <person name="Karasinski D."/>
            <person name="Kautmanova I."/>
            <person name="Kiss B."/>
            <person name="Kocsube S."/>
            <person name="Kotiranta H."/>
            <person name="LaButti K.M."/>
            <person name="Lechner B.E."/>
            <person name="Liimatainen K."/>
            <person name="Lipzen A."/>
            <person name="Lukacs Z."/>
            <person name="Mihaltcheva S."/>
            <person name="Morgado L.N."/>
            <person name="Niskanen T."/>
            <person name="Noordeloos M.E."/>
            <person name="Ohm R.A."/>
            <person name="Ortiz-Santana B."/>
            <person name="Ovrebo C."/>
            <person name="Racz N."/>
            <person name="Riley R."/>
            <person name="Savchenko A."/>
            <person name="Shiryaev A."/>
            <person name="Soop K."/>
            <person name="Spirin V."/>
            <person name="Szebenyi C."/>
            <person name="Tomsovsky M."/>
            <person name="Tulloss R.E."/>
            <person name="Uehling J."/>
            <person name="Grigoriev I.V."/>
            <person name="Vagvolgyi C."/>
            <person name="Papp T."/>
            <person name="Martin F.M."/>
            <person name="Miettinen O."/>
            <person name="Hibbett D.S."/>
            <person name="Nagy L.G."/>
        </authorList>
    </citation>
    <scope>NUCLEOTIDE SEQUENCE [LARGE SCALE GENOMIC DNA]</scope>
    <source>
        <strain evidence="1 2">CBS 962.96</strain>
    </source>
</reference>
<evidence type="ECO:0000313" key="2">
    <source>
        <dbReference type="Proteomes" id="UP000297245"/>
    </source>
</evidence>
<protein>
    <submittedName>
        <fullName evidence="1">Uncharacterized protein</fullName>
    </submittedName>
</protein>
<gene>
    <name evidence="1" type="ORF">K435DRAFT_678582</name>
</gene>
<accession>A0A4S8LJ17</accession>
<sequence length="176" mass="21395">MFDADEKTTKDPNYVFCPAPHRKQLLHLFTRHFCQHPAFPERLEGNWTLDQIRRNAVMEMYTFCLQRGLREVWGYMWTSWYSPKMWKLWARSSLSEFISRLRTTMNVENHWKQLKHENLHHILHPRLDQLVWILLNEVTPAYFTRVTHLDSKSRLGRAKGLTTYQKYFKVDWNKLA</sequence>
<dbReference type="Proteomes" id="UP000297245">
    <property type="component" value="Unassembled WGS sequence"/>
</dbReference>
<proteinExistence type="predicted"/>
<dbReference type="OrthoDB" id="3262412at2759"/>
<organism evidence="1 2">
    <name type="scientific">Dendrothele bispora (strain CBS 962.96)</name>
    <dbReference type="NCBI Taxonomy" id="1314807"/>
    <lineage>
        <taxon>Eukaryota</taxon>
        <taxon>Fungi</taxon>
        <taxon>Dikarya</taxon>
        <taxon>Basidiomycota</taxon>
        <taxon>Agaricomycotina</taxon>
        <taxon>Agaricomycetes</taxon>
        <taxon>Agaricomycetidae</taxon>
        <taxon>Agaricales</taxon>
        <taxon>Agaricales incertae sedis</taxon>
        <taxon>Dendrothele</taxon>
    </lineage>
</organism>
<dbReference type="AlphaFoldDB" id="A0A4S8LJ17"/>
<feature type="non-terminal residue" evidence="1">
    <location>
        <position position="176"/>
    </location>
</feature>
<dbReference type="EMBL" id="ML179381">
    <property type="protein sequence ID" value="THU89117.1"/>
    <property type="molecule type" value="Genomic_DNA"/>
</dbReference>
<name>A0A4S8LJ17_DENBC</name>
<evidence type="ECO:0000313" key="1">
    <source>
        <dbReference type="EMBL" id="THU89117.1"/>
    </source>
</evidence>
<keyword evidence="2" id="KW-1185">Reference proteome</keyword>